<organism evidence="3 4">
    <name type="scientific">Steccherinum ochraceum</name>
    <dbReference type="NCBI Taxonomy" id="92696"/>
    <lineage>
        <taxon>Eukaryota</taxon>
        <taxon>Fungi</taxon>
        <taxon>Dikarya</taxon>
        <taxon>Basidiomycota</taxon>
        <taxon>Agaricomycotina</taxon>
        <taxon>Agaricomycetes</taxon>
        <taxon>Polyporales</taxon>
        <taxon>Steccherinaceae</taxon>
        <taxon>Steccherinum</taxon>
    </lineage>
</organism>
<feature type="compositionally biased region" description="Basic and acidic residues" evidence="1">
    <location>
        <begin position="591"/>
        <end position="603"/>
    </location>
</feature>
<dbReference type="GO" id="GO:0071011">
    <property type="term" value="C:precatalytic spliceosome"/>
    <property type="evidence" value="ECO:0007669"/>
    <property type="project" value="TreeGrafter"/>
</dbReference>
<dbReference type="PANTHER" id="PTHR20978">
    <property type="entry name" value="SPLICING FACTOR 3B SUBUNIT 5"/>
    <property type="match status" value="1"/>
</dbReference>
<dbReference type="GO" id="GO:0000398">
    <property type="term" value="P:mRNA splicing, via spliceosome"/>
    <property type="evidence" value="ECO:0007669"/>
    <property type="project" value="TreeGrafter"/>
</dbReference>
<feature type="compositionally biased region" description="Polar residues" evidence="1">
    <location>
        <begin position="171"/>
        <end position="182"/>
    </location>
</feature>
<dbReference type="Pfam" id="PF13649">
    <property type="entry name" value="Methyltransf_25"/>
    <property type="match status" value="1"/>
</dbReference>
<name>A0A4R0RCM4_9APHY</name>
<dbReference type="SUPFAM" id="SSF53335">
    <property type="entry name" value="S-adenosyl-L-methionine-dependent methyltransferases"/>
    <property type="match status" value="1"/>
</dbReference>
<evidence type="ECO:0000259" key="2">
    <source>
        <dbReference type="Pfam" id="PF13649"/>
    </source>
</evidence>
<feature type="compositionally biased region" description="Low complexity" evidence="1">
    <location>
        <begin position="271"/>
        <end position="282"/>
    </location>
</feature>
<dbReference type="PANTHER" id="PTHR20978:SF0">
    <property type="entry name" value="SPLICING FACTOR 3B SUBUNIT 5"/>
    <property type="match status" value="1"/>
</dbReference>
<evidence type="ECO:0000313" key="4">
    <source>
        <dbReference type="Proteomes" id="UP000292702"/>
    </source>
</evidence>
<sequence length="805" mass="89955">MSSELRYTANTQLEHLHARYTGTGHADLTKYEWLTNQHRDTLSSIVGHSTLTSYLAIADGEAIGRVKFEMTELPTSSSLGDRVLFSVASYDRPVRIESRPVTQFASSTESSTSSVTSSKWFAAATTSQDSTSSTSSSKWFKMGLFYARDPPNGWTANTTTSPTGSPNTTPKKQQTRGMSVDSNGHHGKPGPRRLLSMDSQFCDSPSSTDLTSTNNTHPNKPTLMLKSKKSIAKLLDLTLPGSTRSSEDHDTSFSSESEFSVVLHPTPPSNTSPTMSSCNTTPGEEECDSDEEEEEEYYFMTSFRRRGNLLHHPYPRESAPYMQAYSAISLNSDYYTYDLLHRLSPAGSPTFYKYETPPQYVLDLGCGEGYWAVEAAKTWKDAGTKVTAFDLMDLGSSVRESLEPDIAKNMHWVRGNFVKNTLPFKDDSFDLVRMANLNLAIPRSRWLDLFTEVRRILKPGGRLELVDDQILFAYQPPFTPQLYQELQRKHAGDLDVIAKDIPDDHQPYKAFVQFEQGRQAAESLEKIFERMLSEKYDVAFRLHEILPEMLAKVFGSSQSRPMGTYHLNMPNKNLDGKEGITRRFTEGGYFERAKGKGGHKDSHQTSLSVSSPITNPALLVSPSDDVVRFPKARKLLGEDSGDLKRKIAAHQPTGLVVFPDSFVELDTGVVEMHACRGVHILLACKHALGQYVQELNEAHGETLLTEPEFDELIWQYDCYKRRRMNWPDPESLFRLKGRSLAQRLLGKGGKRNRDEDSNPKDSASTRTSSHRSESVDGVPVAEKTKVPNGASVPVRAIRVFGATKA</sequence>
<feature type="compositionally biased region" description="Acidic residues" evidence="1">
    <location>
        <begin position="283"/>
        <end position="293"/>
    </location>
</feature>
<dbReference type="InterPro" id="IPR029063">
    <property type="entry name" value="SAM-dependent_MTases_sf"/>
</dbReference>
<feature type="compositionally biased region" description="Low complexity" evidence="1">
    <location>
        <begin position="152"/>
        <end position="170"/>
    </location>
</feature>
<protein>
    <recommendedName>
        <fullName evidence="2">Methyltransferase domain-containing protein</fullName>
    </recommendedName>
</protein>
<gene>
    <name evidence="3" type="ORF">EIP91_007277</name>
</gene>
<dbReference type="InterPro" id="IPR009846">
    <property type="entry name" value="SF3b5/RDS3-10"/>
</dbReference>
<dbReference type="AlphaFoldDB" id="A0A4R0RCM4"/>
<feature type="region of interest" description="Disordered" evidence="1">
    <location>
        <begin position="240"/>
        <end position="293"/>
    </location>
</feature>
<dbReference type="CDD" id="cd02440">
    <property type="entry name" value="AdoMet_MTases"/>
    <property type="match status" value="1"/>
</dbReference>
<feature type="region of interest" description="Disordered" evidence="1">
    <location>
        <begin position="591"/>
        <end position="610"/>
    </location>
</feature>
<keyword evidence="4" id="KW-1185">Reference proteome</keyword>
<dbReference type="Pfam" id="PF07189">
    <property type="entry name" value="SF3b10"/>
    <property type="match status" value="1"/>
</dbReference>
<dbReference type="STRING" id="92696.A0A4R0RCM4"/>
<feature type="domain" description="Methyltransferase" evidence="2">
    <location>
        <begin position="361"/>
        <end position="461"/>
    </location>
</feature>
<dbReference type="Proteomes" id="UP000292702">
    <property type="component" value="Unassembled WGS sequence"/>
</dbReference>
<dbReference type="OrthoDB" id="2013972at2759"/>
<comment type="caution">
    <text evidence="3">The sequence shown here is derived from an EMBL/GenBank/DDBJ whole genome shotgun (WGS) entry which is preliminary data.</text>
</comment>
<feature type="compositionally biased region" description="Polar residues" evidence="1">
    <location>
        <begin position="197"/>
        <end position="219"/>
    </location>
</feature>
<proteinExistence type="predicted"/>
<reference evidence="3 4" key="1">
    <citation type="submission" date="2018-11" db="EMBL/GenBank/DDBJ databases">
        <title>Genome assembly of Steccherinum ochraceum LE-BIN_3174, the white-rot fungus of the Steccherinaceae family (The Residual Polyporoid clade, Polyporales, Basidiomycota).</title>
        <authorList>
            <person name="Fedorova T.V."/>
            <person name="Glazunova O.A."/>
            <person name="Landesman E.O."/>
            <person name="Moiseenko K.V."/>
            <person name="Psurtseva N.V."/>
            <person name="Savinova O.S."/>
            <person name="Shakhova N.V."/>
            <person name="Tyazhelova T.V."/>
            <person name="Vasina D.V."/>
        </authorList>
    </citation>
    <scope>NUCLEOTIDE SEQUENCE [LARGE SCALE GENOMIC DNA]</scope>
    <source>
        <strain evidence="3 4">LE-BIN_3174</strain>
    </source>
</reference>
<feature type="region of interest" description="Disordered" evidence="1">
    <location>
        <begin position="151"/>
        <end position="225"/>
    </location>
</feature>
<dbReference type="GO" id="GO:0005686">
    <property type="term" value="C:U2 snRNP"/>
    <property type="evidence" value="ECO:0007669"/>
    <property type="project" value="TreeGrafter"/>
</dbReference>
<evidence type="ECO:0000313" key="3">
    <source>
        <dbReference type="EMBL" id="TCD62149.1"/>
    </source>
</evidence>
<dbReference type="InterPro" id="IPR041698">
    <property type="entry name" value="Methyltransf_25"/>
</dbReference>
<accession>A0A4R0RCM4</accession>
<dbReference type="Gene3D" id="3.40.50.150">
    <property type="entry name" value="Vaccinia Virus protein VP39"/>
    <property type="match status" value="1"/>
</dbReference>
<feature type="region of interest" description="Disordered" evidence="1">
    <location>
        <begin position="745"/>
        <end position="788"/>
    </location>
</feature>
<evidence type="ECO:0000256" key="1">
    <source>
        <dbReference type="SAM" id="MobiDB-lite"/>
    </source>
</evidence>
<dbReference type="EMBL" id="RWJN01000397">
    <property type="protein sequence ID" value="TCD62149.1"/>
    <property type="molecule type" value="Genomic_DNA"/>
</dbReference>